<keyword evidence="4" id="KW-1185">Reference proteome</keyword>
<dbReference type="InterPro" id="IPR002182">
    <property type="entry name" value="NB-ARC"/>
</dbReference>
<dbReference type="Gene3D" id="3.40.50.300">
    <property type="entry name" value="P-loop containing nucleotide triphosphate hydrolases"/>
    <property type="match status" value="1"/>
</dbReference>
<protein>
    <submittedName>
        <fullName evidence="5">Probable disease resistance protein At5g45440</fullName>
    </submittedName>
</protein>
<feature type="domain" description="NB-ARC" evidence="3">
    <location>
        <begin position="111"/>
        <end position="271"/>
    </location>
</feature>
<proteinExistence type="predicted"/>
<evidence type="ECO:0000313" key="4">
    <source>
        <dbReference type="Proteomes" id="UP000515121"/>
    </source>
</evidence>
<evidence type="ECO:0000313" key="5">
    <source>
        <dbReference type="RefSeq" id="XP_022737775.1"/>
    </source>
</evidence>
<dbReference type="OrthoDB" id="1900634at2759"/>
<organism evidence="4 5">
    <name type="scientific">Durio zibethinus</name>
    <name type="common">Durian</name>
    <dbReference type="NCBI Taxonomy" id="66656"/>
    <lineage>
        <taxon>Eukaryota</taxon>
        <taxon>Viridiplantae</taxon>
        <taxon>Streptophyta</taxon>
        <taxon>Embryophyta</taxon>
        <taxon>Tracheophyta</taxon>
        <taxon>Spermatophyta</taxon>
        <taxon>Magnoliopsida</taxon>
        <taxon>eudicotyledons</taxon>
        <taxon>Gunneridae</taxon>
        <taxon>Pentapetalae</taxon>
        <taxon>rosids</taxon>
        <taxon>malvids</taxon>
        <taxon>Malvales</taxon>
        <taxon>Malvaceae</taxon>
        <taxon>Helicteroideae</taxon>
        <taxon>Durio</taxon>
    </lineage>
</organism>
<dbReference type="Pfam" id="PF00931">
    <property type="entry name" value="NB-ARC"/>
    <property type="match status" value="1"/>
</dbReference>
<dbReference type="Proteomes" id="UP000515121">
    <property type="component" value="Unplaced"/>
</dbReference>
<dbReference type="GO" id="GO:0006952">
    <property type="term" value="P:defense response"/>
    <property type="evidence" value="ECO:0007669"/>
    <property type="project" value="UniProtKB-KW"/>
</dbReference>
<dbReference type="PANTHER" id="PTHR36766:SF40">
    <property type="entry name" value="DISEASE RESISTANCE PROTEIN RGA3"/>
    <property type="match status" value="1"/>
</dbReference>
<dbReference type="InterPro" id="IPR027417">
    <property type="entry name" value="P-loop_NTPase"/>
</dbReference>
<dbReference type="SUPFAM" id="SSF52540">
    <property type="entry name" value="P-loop containing nucleoside triphosphate hydrolases"/>
    <property type="match status" value="1"/>
</dbReference>
<dbReference type="PANTHER" id="PTHR36766">
    <property type="entry name" value="PLANT BROAD-SPECTRUM MILDEW RESISTANCE PROTEIN RPW8"/>
    <property type="match status" value="1"/>
</dbReference>
<dbReference type="RefSeq" id="XP_022737775.1">
    <property type="nucleotide sequence ID" value="XM_022882040.1"/>
</dbReference>
<dbReference type="AlphaFoldDB" id="A0A6P5YBT7"/>
<gene>
    <name evidence="5" type="primary">LOC111290641</name>
</gene>
<sequence>MSSSSKKEILYDEFLKTLPKDDEESSPSYIQETIKSLCPKITTSGSADHSIKNYGGDGIQEESDPGLGLTTDEKKKQFLEKIYEPVEQSEVQGFDYDEKSLKMLLLNEKSQDSIKLIGVVGVLGVGKTTLCRLIFNEEEVKQRFVPRIWISMSEELKSMEDVVKRMLEHLGVEEEIIESISNDHKLPGLLYSLHLKLKGKRFLIVFDDVRNKEEYYEKLESCLRDGHGFPKGSGGAVIVSSRNQEAIKKMVEEQNLHRLLPLSDPDCCWGIYRDPDDSKGEKDSTRLEVMKEVKEELKKKCGGFPLAARIMREINHLHEEQMLQNDGLKQASAAPKDGSGEATTT</sequence>
<keyword evidence="1" id="KW-0611">Plant defense</keyword>
<evidence type="ECO:0000259" key="3">
    <source>
        <dbReference type="Pfam" id="PF00931"/>
    </source>
</evidence>
<evidence type="ECO:0000256" key="1">
    <source>
        <dbReference type="ARBA" id="ARBA00022821"/>
    </source>
</evidence>
<accession>A0A6P5YBT7</accession>
<dbReference type="PRINTS" id="PR00364">
    <property type="entry name" value="DISEASERSIST"/>
</dbReference>
<feature type="region of interest" description="Disordered" evidence="2">
    <location>
        <begin position="321"/>
        <end position="345"/>
    </location>
</feature>
<name>A0A6P5YBT7_DURZI</name>
<reference evidence="5" key="1">
    <citation type="submission" date="2025-08" db="UniProtKB">
        <authorList>
            <consortium name="RefSeq"/>
        </authorList>
    </citation>
    <scope>IDENTIFICATION</scope>
    <source>
        <tissue evidence="5">Fruit stalk</tissue>
    </source>
</reference>
<dbReference type="GO" id="GO:0043531">
    <property type="term" value="F:ADP binding"/>
    <property type="evidence" value="ECO:0007669"/>
    <property type="project" value="InterPro"/>
</dbReference>
<dbReference type="GeneID" id="111290641"/>
<dbReference type="KEGG" id="dzi:111290641"/>
<evidence type="ECO:0000256" key="2">
    <source>
        <dbReference type="SAM" id="MobiDB-lite"/>
    </source>
</evidence>